<keyword evidence="1" id="KW-0472">Membrane</keyword>
<proteinExistence type="predicted"/>
<dbReference type="PANTHER" id="PTHR36435:SF1">
    <property type="entry name" value="CAAX AMINO TERMINAL PROTEASE FAMILY PROTEIN"/>
    <property type="match status" value="1"/>
</dbReference>
<keyword evidence="3" id="KW-0645">Protease</keyword>
<sequence length="179" mass="19385">MTVLFAVTASQVLNDLINYSGLADLFPAYPELQSAIFDGQSIIVLCITVGILAPIAEEILFRGLVFKRLQDYTGNGWAVLISGLLFGIYHENMIQFVYAGLLGFAFAMLMCRTDSLKVVITAHAAANLWSLLGKSLVNALAATHVMAYSILLGIFVILALFSGVYLMGGKSSRNKKKEA</sequence>
<evidence type="ECO:0000313" key="4">
    <source>
        <dbReference type="Proteomes" id="UP001060164"/>
    </source>
</evidence>
<accession>A0ABY5VMF4</accession>
<keyword evidence="1" id="KW-0812">Transmembrane</keyword>
<feature type="domain" description="CAAX prenyl protease 2/Lysostaphin resistance protein A-like" evidence="2">
    <location>
        <begin position="41"/>
        <end position="128"/>
    </location>
</feature>
<evidence type="ECO:0000259" key="2">
    <source>
        <dbReference type="Pfam" id="PF02517"/>
    </source>
</evidence>
<name>A0ABY5VMF4_9FIRM</name>
<dbReference type="Proteomes" id="UP001060164">
    <property type="component" value="Chromosome"/>
</dbReference>
<reference evidence="3" key="1">
    <citation type="journal article" date="2022" name="Cell">
        <title>Design, construction, and in vivo augmentation of a complex gut microbiome.</title>
        <authorList>
            <person name="Cheng A.G."/>
            <person name="Ho P.Y."/>
            <person name="Aranda-Diaz A."/>
            <person name="Jain S."/>
            <person name="Yu F.B."/>
            <person name="Meng X."/>
            <person name="Wang M."/>
            <person name="Iakiviak M."/>
            <person name="Nagashima K."/>
            <person name="Zhao A."/>
            <person name="Murugkar P."/>
            <person name="Patil A."/>
            <person name="Atabakhsh K."/>
            <person name="Weakley A."/>
            <person name="Yan J."/>
            <person name="Brumbaugh A.R."/>
            <person name="Higginbottom S."/>
            <person name="Dimas A."/>
            <person name="Shiver A.L."/>
            <person name="Deutschbauer A."/>
            <person name="Neff N."/>
            <person name="Sonnenburg J.L."/>
            <person name="Huang K.C."/>
            <person name="Fischbach M.A."/>
        </authorList>
    </citation>
    <scope>NUCLEOTIDE SEQUENCE</scope>
    <source>
        <strain evidence="3">DSM 19829</strain>
    </source>
</reference>
<evidence type="ECO:0000256" key="1">
    <source>
        <dbReference type="SAM" id="Phobius"/>
    </source>
</evidence>
<dbReference type="InterPro" id="IPR052710">
    <property type="entry name" value="CAAX_protease"/>
</dbReference>
<keyword evidence="3" id="KW-0482">Metalloprotease</keyword>
<dbReference type="InterPro" id="IPR003675">
    <property type="entry name" value="Rce1/LyrA-like_dom"/>
</dbReference>
<protein>
    <submittedName>
        <fullName evidence="3">CPBP family intramembrane metalloprotease</fullName>
    </submittedName>
</protein>
<keyword evidence="3" id="KW-0378">Hydrolase</keyword>
<dbReference type="EMBL" id="CP102290">
    <property type="protein sequence ID" value="UWP61447.1"/>
    <property type="molecule type" value="Genomic_DNA"/>
</dbReference>
<feature type="transmembrane region" description="Helical" evidence="1">
    <location>
        <begin position="147"/>
        <end position="167"/>
    </location>
</feature>
<keyword evidence="4" id="KW-1185">Reference proteome</keyword>
<dbReference type="GO" id="GO:0008237">
    <property type="term" value="F:metallopeptidase activity"/>
    <property type="evidence" value="ECO:0007669"/>
    <property type="project" value="UniProtKB-KW"/>
</dbReference>
<evidence type="ECO:0000313" key="3">
    <source>
        <dbReference type="EMBL" id="UWP61447.1"/>
    </source>
</evidence>
<gene>
    <name evidence="3" type="ORF">NQ502_17395</name>
</gene>
<keyword evidence="1" id="KW-1133">Transmembrane helix</keyword>
<feature type="transmembrane region" description="Helical" evidence="1">
    <location>
        <begin position="72"/>
        <end position="89"/>
    </location>
</feature>
<dbReference type="Pfam" id="PF02517">
    <property type="entry name" value="Rce1-like"/>
    <property type="match status" value="1"/>
</dbReference>
<feature type="transmembrane region" description="Helical" evidence="1">
    <location>
        <begin position="39"/>
        <end position="60"/>
    </location>
</feature>
<dbReference type="PANTHER" id="PTHR36435">
    <property type="entry name" value="SLR1288 PROTEIN"/>
    <property type="match status" value="1"/>
</dbReference>
<organism evidence="3 4">
    <name type="scientific">Ruminococcus gauvreauii</name>
    <dbReference type="NCBI Taxonomy" id="438033"/>
    <lineage>
        <taxon>Bacteria</taxon>
        <taxon>Bacillati</taxon>
        <taxon>Bacillota</taxon>
        <taxon>Clostridia</taxon>
        <taxon>Eubacteriales</taxon>
        <taxon>Oscillospiraceae</taxon>
        <taxon>Ruminococcus</taxon>
    </lineage>
</organism>